<dbReference type="EMBL" id="DYWQ01000104">
    <property type="protein sequence ID" value="HJF45546.1"/>
    <property type="molecule type" value="Genomic_DNA"/>
</dbReference>
<reference evidence="1" key="2">
    <citation type="submission" date="2021-09" db="EMBL/GenBank/DDBJ databases">
        <authorList>
            <person name="Gilroy R."/>
        </authorList>
    </citation>
    <scope>NUCLEOTIDE SEQUENCE</scope>
    <source>
        <strain evidence="1">CHK124-7917</strain>
    </source>
</reference>
<dbReference type="GO" id="GO:0005829">
    <property type="term" value="C:cytosol"/>
    <property type="evidence" value="ECO:0007669"/>
    <property type="project" value="TreeGrafter"/>
</dbReference>
<dbReference type="Pfam" id="PF08282">
    <property type="entry name" value="Hydrolase_3"/>
    <property type="match status" value="1"/>
</dbReference>
<accession>A0A921GFX7</accession>
<dbReference type="GO" id="GO:0000287">
    <property type="term" value="F:magnesium ion binding"/>
    <property type="evidence" value="ECO:0007669"/>
    <property type="project" value="TreeGrafter"/>
</dbReference>
<comment type="caution">
    <text evidence="1">The sequence shown here is derived from an EMBL/GenBank/DDBJ whole genome shotgun (WGS) entry which is preliminary data.</text>
</comment>
<keyword evidence="1" id="KW-0378">Hydrolase</keyword>
<dbReference type="RefSeq" id="WP_273445857.1">
    <property type="nucleotide sequence ID" value="NZ_CALUGK010000001.1"/>
</dbReference>
<dbReference type="PANTHER" id="PTHR10000">
    <property type="entry name" value="PHOSPHOSERINE PHOSPHATASE"/>
    <property type="match status" value="1"/>
</dbReference>
<protein>
    <submittedName>
        <fullName evidence="1">Cof-type HAD-IIB family hydrolase</fullName>
    </submittedName>
</protein>
<reference evidence="1" key="1">
    <citation type="journal article" date="2021" name="PeerJ">
        <title>Extensive microbial diversity within the chicken gut microbiome revealed by metagenomics and culture.</title>
        <authorList>
            <person name="Gilroy R."/>
            <person name="Ravi A."/>
            <person name="Getino M."/>
            <person name="Pursley I."/>
            <person name="Horton D.L."/>
            <person name="Alikhan N.F."/>
            <person name="Baker D."/>
            <person name="Gharbi K."/>
            <person name="Hall N."/>
            <person name="Watson M."/>
            <person name="Adriaenssens E.M."/>
            <person name="Foster-Nyarko E."/>
            <person name="Jarju S."/>
            <person name="Secka A."/>
            <person name="Antonio M."/>
            <person name="Oren A."/>
            <person name="Chaudhuri R.R."/>
            <person name="La Ragione R."/>
            <person name="Hildebrand F."/>
            <person name="Pallen M.J."/>
        </authorList>
    </citation>
    <scope>NUCLEOTIDE SEQUENCE</scope>
    <source>
        <strain evidence="1">CHK124-7917</strain>
    </source>
</reference>
<name>A0A921GFX7_9ACTN</name>
<dbReference type="InterPro" id="IPR023214">
    <property type="entry name" value="HAD_sf"/>
</dbReference>
<dbReference type="SUPFAM" id="SSF56784">
    <property type="entry name" value="HAD-like"/>
    <property type="match status" value="1"/>
</dbReference>
<dbReference type="GO" id="GO:0016791">
    <property type="term" value="F:phosphatase activity"/>
    <property type="evidence" value="ECO:0007669"/>
    <property type="project" value="TreeGrafter"/>
</dbReference>
<evidence type="ECO:0000313" key="2">
    <source>
        <dbReference type="Proteomes" id="UP000697330"/>
    </source>
</evidence>
<dbReference type="AlphaFoldDB" id="A0A921GFX7"/>
<evidence type="ECO:0000313" key="1">
    <source>
        <dbReference type="EMBL" id="HJF45546.1"/>
    </source>
</evidence>
<dbReference type="InterPro" id="IPR036412">
    <property type="entry name" value="HAD-like_sf"/>
</dbReference>
<dbReference type="Proteomes" id="UP000697330">
    <property type="component" value="Unassembled WGS sequence"/>
</dbReference>
<dbReference type="Gene3D" id="3.30.1240.10">
    <property type="match status" value="1"/>
</dbReference>
<dbReference type="PANTHER" id="PTHR10000:SF8">
    <property type="entry name" value="HAD SUPERFAMILY HYDROLASE-LIKE, TYPE 3"/>
    <property type="match status" value="1"/>
</dbReference>
<sequence length="288" mass="31082">MGPLIRLFASDLDGTLFNALHQTDRAILLQLRRVLDAGRHVALATGRAVRRASALGFGDLPLETVSANGALICDARGELLRFSRFSPQALEELLAAFPGVSFNCIAEDGTYVRGTRESFLAGLRPSPGLLGRLIAHRLRRRPPAPDTHFDQTDADVLARPICKVNFRVADEALRRELNGFVADHASSIVNASFDGDLFELTDARVNKGEAVAWLAGHLGIVESDVAVYGDGGNDLAMLERFSHSYAPKGASEAAKRAAGHVIGSCAHHAVSRHMLMTCRREGRLNRAG</sequence>
<dbReference type="Gene3D" id="3.40.50.1000">
    <property type="entry name" value="HAD superfamily/HAD-like"/>
    <property type="match status" value="1"/>
</dbReference>
<gene>
    <name evidence="1" type="ORF">K8U72_07180</name>
</gene>
<proteinExistence type="predicted"/>
<organism evidence="1 2">
    <name type="scientific">Thermophilibacter provencensis</name>
    <dbReference type="NCBI Taxonomy" id="1852386"/>
    <lineage>
        <taxon>Bacteria</taxon>
        <taxon>Bacillati</taxon>
        <taxon>Actinomycetota</taxon>
        <taxon>Coriobacteriia</taxon>
        <taxon>Coriobacteriales</taxon>
        <taxon>Atopobiaceae</taxon>
        <taxon>Thermophilibacter</taxon>
    </lineage>
</organism>